<feature type="transmembrane region" description="Helical" evidence="2">
    <location>
        <begin position="30"/>
        <end position="52"/>
    </location>
</feature>
<keyword evidence="2" id="KW-1133">Transmembrane helix</keyword>
<dbReference type="EMBL" id="CACVAT010000648">
    <property type="protein sequence ID" value="CAA6830907.1"/>
    <property type="molecule type" value="Genomic_DNA"/>
</dbReference>
<name>A0A6S6ULD7_9GAMM</name>
<keyword evidence="1" id="KW-0175">Coiled coil</keyword>
<protein>
    <submittedName>
        <fullName evidence="3">Uncharacterized protein</fullName>
    </submittedName>
</protein>
<keyword evidence="2" id="KW-0812">Transmembrane</keyword>
<evidence type="ECO:0000256" key="1">
    <source>
        <dbReference type="SAM" id="Coils"/>
    </source>
</evidence>
<keyword evidence="2" id="KW-0472">Membrane</keyword>
<evidence type="ECO:0000256" key="2">
    <source>
        <dbReference type="SAM" id="Phobius"/>
    </source>
</evidence>
<proteinExistence type="predicted"/>
<accession>A0A6S6ULD7</accession>
<organism evidence="3">
    <name type="scientific">uncultured Thiotrichaceae bacterium</name>
    <dbReference type="NCBI Taxonomy" id="298394"/>
    <lineage>
        <taxon>Bacteria</taxon>
        <taxon>Pseudomonadati</taxon>
        <taxon>Pseudomonadota</taxon>
        <taxon>Gammaproteobacteria</taxon>
        <taxon>Thiotrichales</taxon>
        <taxon>Thiotrichaceae</taxon>
        <taxon>environmental samples</taxon>
    </lineage>
</organism>
<feature type="coiled-coil region" evidence="1">
    <location>
        <begin position="172"/>
        <end position="206"/>
    </location>
</feature>
<dbReference type="AlphaFoldDB" id="A0A6S6ULD7"/>
<gene>
    <name evidence="3" type="ORF">HELGO_WM27472</name>
</gene>
<sequence>MIKCYSLIALVISLILMALFYWWFQGDLILTGIYSLLCVPAVFSVPLVYRFAGFSLADDMLWLRERETREYGELTRRLVQLKSELKTLDLPEGQRQAHVLSGIIDDYHAVVETRFFGKKDSPLTYLGAARTVQKHAIQNLADMVAIGHSMSGISRNQRDPSMVSSVRQQDRLDKQTGLYGEQEKRLDELREENNQLFDALTETAVEVANIRSFSQFDRTDTLARLLALAQVANDSGK</sequence>
<feature type="transmembrane region" description="Helical" evidence="2">
    <location>
        <begin position="7"/>
        <end position="24"/>
    </location>
</feature>
<reference evidence="3" key="1">
    <citation type="submission" date="2020-01" db="EMBL/GenBank/DDBJ databases">
        <authorList>
            <person name="Meier V. D."/>
            <person name="Meier V D."/>
        </authorList>
    </citation>
    <scope>NUCLEOTIDE SEQUENCE</scope>
    <source>
        <strain evidence="3">HLG_WM_MAG_09</strain>
    </source>
</reference>
<evidence type="ECO:0000313" key="3">
    <source>
        <dbReference type="EMBL" id="CAA6830907.1"/>
    </source>
</evidence>